<dbReference type="Pfam" id="PF13439">
    <property type="entry name" value="Glyco_transf_4"/>
    <property type="match status" value="1"/>
</dbReference>
<dbReference type="RefSeq" id="WP_041017887.1">
    <property type="nucleotide sequence ID" value="NZ_CCEJ010000007.1"/>
</dbReference>
<evidence type="ECO:0000313" key="2">
    <source>
        <dbReference type="EMBL" id="CDR34346.1"/>
    </source>
</evidence>
<reference evidence="2" key="2">
    <citation type="submission" date="2014-09" db="EMBL/GenBank/DDBJ databases">
        <title>Criblamydia sequanensis harbors a mega-plasmid encoding arsenite resistance.</title>
        <authorList>
            <person name="Bertelli C."/>
            <person name="Goesmann A."/>
            <person name="Greub G."/>
        </authorList>
    </citation>
    <scope>NUCLEOTIDE SEQUENCE [LARGE SCALE GENOMIC DNA]</scope>
    <source>
        <strain evidence="2">CRIB-18</strain>
    </source>
</reference>
<reference evidence="2" key="1">
    <citation type="submission" date="2013-12" db="EMBL/GenBank/DDBJ databases">
        <authorList>
            <person name="Linke B."/>
        </authorList>
    </citation>
    <scope>NUCLEOTIDE SEQUENCE [LARGE SCALE GENOMIC DNA]</scope>
    <source>
        <strain evidence="2">CRIB-18</strain>
    </source>
</reference>
<dbReference type="eggNOG" id="COG0438">
    <property type="taxonomic scope" value="Bacteria"/>
</dbReference>
<dbReference type="Proteomes" id="UP000031552">
    <property type="component" value="Unassembled WGS sequence"/>
</dbReference>
<dbReference type="AlphaFoldDB" id="A0A090CZJ4"/>
<dbReference type="GO" id="GO:0016757">
    <property type="term" value="F:glycosyltransferase activity"/>
    <property type="evidence" value="ECO:0007669"/>
    <property type="project" value="UniProtKB-ARBA"/>
</dbReference>
<organism evidence="2 3">
    <name type="scientific">Candidatus Criblamydia sequanensis CRIB-18</name>
    <dbReference type="NCBI Taxonomy" id="1437425"/>
    <lineage>
        <taxon>Bacteria</taxon>
        <taxon>Pseudomonadati</taxon>
        <taxon>Chlamydiota</taxon>
        <taxon>Chlamydiia</taxon>
        <taxon>Parachlamydiales</taxon>
        <taxon>Candidatus Criblamydiaceae</taxon>
        <taxon>Candidatus Criblamydia</taxon>
    </lineage>
</organism>
<feature type="domain" description="Glycosyltransferase subfamily 4-like N-terminal" evidence="1">
    <location>
        <begin position="121"/>
        <end position="234"/>
    </location>
</feature>
<comment type="caution">
    <text evidence="2">The sequence shown here is derived from an EMBL/GenBank/DDBJ whole genome shotgun (WGS) entry which is preliminary data.</text>
</comment>
<evidence type="ECO:0000313" key="3">
    <source>
        <dbReference type="Proteomes" id="UP000031552"/>
    </source>
</evidence>
<sequence length="439" mass="50421">MRILILTAFFPPQNSIASLRPYSWAKYWTLLGHQVTVLTPGKQISSTDLDFENPGYSVIEVDLPSWLRRLKHSYQGEPPQIKDSTRFFSIKNYLKRKAVAFFNTLRHSKGIFNSCRMPDFLDFWKKRAWDELSKEEPWDLVVSTSGPYTVHFLADKLKKKKLARAWIADFRDTWSNSFIYPGIFPFNLLEPYFEKKLMKNADFITTVSSPFASVLEKLHGLNKVHVIENGFDPEDLKTLDKRPIFPQDGKLRIVHTGTIYLGKRDPSPLFAAIEKIASSPSSRPLLNKLEVLFPGPYQANLSSLIEQYKVGDWVKMPGFLSRPEALRMQRDADYLLFLPWNDPNIDGVLTGKIFEYLFSKTPILSIGCEKIEASQKLILEAKAGLSLGNAANIYSFLLNILEDKKEKPLLENDSFLEKYKRNFLAKQLINLVIGEKNTI</sequence>
<dbReference type="OrthoDB" id="9794575at2"/>
<keyword evidence="3" id="KW-1185">Reference proteome</keyword>
<accession>A0A090CZJ4</accession>
<name>A0A090CZJ4_9BACT</name>
<evidence type="ECO:0000259" key="1">
    <source>
        <dbReference type="Pfam" id="PF13439"/>
    </source>
</evidence>
<gene>
    <name evidence="2" type="ORF">CSEC_1532</name>
</gene>
<dbReference type="Gene3D" id="3.40.50.2000">
    <property type="entry name" value="Glycogen Phosphorylase B"/>
    <property type="match status" value="2"/>
</dbReference>
<dbReference type="InterPro" id="IPR028098">
    <property type="entry name" value="Glyco_trans_4-like_N"/>
</dbReference>
<proteinExistence type="predicted"/>
<protein>
    <recommendedName>
        <fullName evidence="1">Glycosyltransferase subfamily 4-like N-terminal domain-containing protein</fullName>
    </recommendedName>
</protein>
<dbReference type="SUPFAM" id="SSF53756">
    <property type="entry name" value="UDP-Glycosyltransferase/glycogen phosphorylase"/>
    <property type="match status" value="1"/>
</dbReference>
<dbReference type="STRING" id="1437425.CSEC_1532"/>
<dbReference type="EMBL" id="CCEJ010000007">
    <property type="protein sequence ID" value="CDR34346.1"/>
    <property type="molecule type" value="Genomic_DNA"/>
</dbReference>